<organism evidence="1 2">
    <name type="scientific">Butyrivibrio fibrisolvens</name>
    <dbReference type="NCBI Taxonomy" id="831"/>
    <lineage>
        <taxon>Bacteria</taxon>
        <taxon>Bacillati</taxon>
        <taxon>Bacillota</taxon>
        <taxon>Clostridia</taxon>
        <taxon>Lachnospirales</taxon>
        <taxon>Lachnospiraceae</taxon>
        <taxon>Butyrivibrio</taxon>
    </lineage>
</organism>
<evidence type="ECO:0000313" key="1">
    <source>
        <dbReference type="EMBL" id="SER20126.1"/>
    </source>
</evidence>
<gene>
    <name evidence="1" type="ORF">SAMN04487884_1034</name>
</gene>
<dbReference type="Gene3D" id="3.30.420.40">
    <property type="match status" value="1"/>
</dbReference>
<dbReference type="eggNOG" id="ENOG5030G03">
    <property type="taxonomic scope" value="Bacteria"/>
</dbReference>
<dbReference type="Proteomes" id="UP000182584">
    <property type="component" value="Unassembled WGS sequence"/>
</dbReference>
<proteinExistence type="predicted"/>
<dbReference type="Pfam" id="PF06723">
    <property type="entry name" value="MreB_Mbl"/>
    <property type="match status" value="1"/>
</dbReference>
<accession>A0A1H9M8T5</accession>
<reference evidence="1 2" key="1">
    <citation type="submission" date="2016-10" db="EMBL/GenBank/DDBJ databases">
        <authorList>
            <person name="de Groot N.N."/>
        </authorList>
    </citation>
    <scope>NUCLEOTIDE SEQUENCE [LARGE SCALE GENOMIC DNA]</scope>
    <source>
        <strain evidence="1 2">AR40</strain>
    </source>
</reference>
<dbReference type="EMBL" id="FOGJ01000003">
    <property type="protein sequence ID" value="SER20126.1"/>
    <property type="molecule type" value="Genomic_DNA"/>
</dbReference>
<dbReference type="OrthoDB" id="2003769at2"/>
<dbReference type="AlphaFoldDB" id="A0A1H9M8T5"/>
<dbReference type="InterPro" id="IPR056546">
    <property type="entry name" value="MreB_MamK-like"/>
</dbReference>
<protein>
    <submittedName>
        <fullName evidence="1">Uncharacterized protein</fullName>
    </submittedName>
</protein>
<sequence>MRNEKDNRELNMYSNSIKKALDECADIRILNPKTGETHEEKGLVIYNSKAEKFVALGNECLSFDGTNPDLKLVAPIVRGEIIDYVCTEQLFSWMYNKYVCKKHLFIKKSVLICVDEPVSPINIRAYEDAIILAGGGNFKDVQFMGASVTQRSDSMTWDECIEKALENRKDTGCVLRVTKNNPSGYARSFYQEYLDSCKRWNVVPEENII</sequence>
<evidence type="ECO:0000313" key="2">
    <source>
        <dbReference type="Proteomes" id="UP000182584"/>
    </source>
</evidence>
<dbReference type="RefSeq" id="WP_074754184.1">
    <property type="nucleotide sequence ID" value="NZ_FOGJ01000003.1"/>
</dbReference>
<name>A0A1H9M8T5_BUTFI</name>